<accession>X6NR11</accession>
<organism evidence="2 3">
    <name type="scientific">Reticulomyxa filosa</name>
    <dbReference type="NCBI Taxonomy" id="46433"/>
    <lineage>
        <taxon>Eukaryota</taxon>
        <taxon>Sar</taxon>
        <taxon>Rhizaria</taxon>
        <taxon>Retaria</taxon>
        <taxon>Foraminifera</taxon>
        <taxon>Monothalamids</taxon>
        <taxon>Reticulomyxidae</taxon>
        <taxon>Reticulomyxa</taxon>
    </lineage>
</organism>
<dbReference type="EMBL" id="ASPP01006683">
    <property type="protein sequence ID" value="ETO28426.1"/>
    <property type="molecule type" value="Genomic_DNA"/>
</dbReference>
<evidence type="ECO:0000313" key="3">
    <source>
        <dbReference type="Proteomes" id="UP000023152"/>
    </source>
</evidence>
<evidence type="ECO:0000313" key="2">
    <source>
        <dbReference type="EMBL" id="ETO28426.1"/>
    </source>
</evidence>
<reference evidence="2 3" key="1">
    <citation type="journal article" date="2013" name="Curr. Biol.">
        <title>The Genome of the Foraminiferan Reticulomyxa filosa.</title>
        <authorList>
            <person name="Glockner G."/>
            <person name="Hulsmann N."/>
            <person name="Schleicher M."/>
            <person name="Noegel A.A."/>
            <person name="Eichinger L."/>
            <person name="Gallinger C."/>
            <person name="Pawlowski J."/>
            <person name="Sierra R."/>
            <person name="Euteneuer U."/>
            <person name="Pillet L."/>
            <person name="Moustafa A."/>
            <person name="Platzer M."/>
            <person name="Groth M."/>
            <person name="Szafranski K."/>
            <person name="Schliwa M."/>
        </authorList>
    </citation>
    <scope>NUCLEOTIDE SEQUENCE [LARGE SCALE GENOMIC DNA]</scope>
</reference>
<comment type="caution">
    <text evidence="2">The sequence shown here is derived from an EMBL/GenBank/DDBJ whole genome shotgun (WGS) entry which is preliminary data.</text>
</comment>
<proteinExistence type="predicted"/>
<protein>
    <submittedName>
        <fullName evidence="2">Uncharacterized protein</fullName>
    </submittedName>
</protein>
<sequence>MTVLTVPFLGWITLVAFDTCVNSWCVFLSYGANRKTFDFLCKYCICAGVACLYWVSNVQLVHGKDLKDDNPHKQSDRKRQIQEIVVWSIGNSAFKDEPPSQRQGTIVTDVAYSRDTVNSPVRDFSSVVDAKVESPNVGRDANKDQSSTQQSPIGDPN</sequence>
<gene>
    <name evidence="2" type="ORF">RFI_08705</name>
</gene>
<name>X6NR11_RETFI</name>
<evidence type="ECO:0000256" key="1">
    <source>
        <dbReference type="SAM" id="MobiDB-lite"/>
    </source>
</evidence>
<feature type="region of interest" description="Disordered" evidence="1">
    <location>
        <begin position="127"/>
        <end position="157"/>
    </location>
</feature>
<dbReference type="AlphaFoldDB" id="X6NR11"/>
<keyword evidence="3" id="KW-1185">Reference proteome</keyword>
<feature type="compositionally biased region" description="Polar residues" evidence="1">
    <location>
        <begin position="144"/>
        <end position="157"/>
    </location>
</feature>
<dbReference type="Proteomes" id="UP000023152">
    <property type="component" value="Unassembled WGS sequence"/>
</dbReference>